<dbReference type="Gene3D" id="3.30.200.20">
    <property type="entry name" value="Phosphorylase Kinase, domain 1"/>
    <property type="match status" value="1"/>
</dbReference>
<keyword evidence="7" id="KW-1133">Transmembrane helix</keyword>
<dbReference type="CDD" id="cd14014">
    <property type="entry name" value="STKc_PknB_like"/>
    <property type="match status" value="1"/>
</dbReference>
<evidence type="ECO:0000256" key="1">
    <source>
        <dbReference type="ARBA" id="ARBA00022679"/>
    </source>
</evidence>
<dbReference type="EMBL" id="SSMQ01000056">
    <property type="protein sequence ID" value="TKC99497.1"/>
    <property type="molecule type" value="Genomic_DNA"/>
</dbReference>
<dbReference type="PANTHER" id="PTHR43289">
    <property type="entry name" value="MITOGEN-ACTIVATED PROTEIN KINASE KINASE KINASE 20-RELATED"/>
    <property type="match status" value="1"/>
</dbReference>
<keyword evidence="3 9" id="KW-0418">Kinase</keyword>
<evidence type="ECO:0000313" key="10">
    <source>
        <dbReference type="Proteomes" id="UP000309215"/>
    </source>
</evidence>
<dbReference type="Pfam" id="PF00069">
    <property type="entry name" value="Pkinase"/>
    <property type="match status" value="1"/>
</dbReference>
<dbReference type="PANTHER" id="PTHR43289:SF34">
    <property type="entry name" value="SERINE_THREONINE-PROTEIN KINASE YBDM-RELATED"/>
    <property type="match status" value="1"/>
</dbReference>
<keyword evidence="7" id="KW-0472">Membrane</keyword>
<evidence type="ECO:0000256" key="6">
    <source>
        <dbReference type="SAM" id="MobiDB-lite"/>
    </source>
</evidence>
<dbReference type="InterPro" id="IPR017441">
    <property type="entry name" value="Protein_kinase_ATP_BS"/>
</dbReference>
<accession>A0A4U1IZ36</accession>
<evidence type="ECO:0000256" key="2">
    <source>
        <dbReference type="ARBA" id="ARBA00022741"/>
    </source>
</evidence>
<dbReference type="AlphaFoldDB" id="A0A4U1IZ36"/>
<evidence type="ECO:0000256" key="5">
    <source>
        <dbReference type="PROSITE-ProRule" id="PRU10141"/>
    </source>
</evidence>
<evidence type="ECO:0000259" key="8">
    <source>
        <dbReference type="PROSITE" id="PS50011"/>
    </source>
</evidence>
<keyword evidence="1" id="KW-0808">Transferase</keyword>
<organism evidence="9 10">
    <name type="scientific">Polyangium fumosum</name>
    <dbReference type="NCBI Taxonomy" id="889272"/>
    <lineage>
        <taxon>Bacteria</taxon>
        <taxon>Pseudomonadati</taxon>
        <taxon>Myxococcota</taxon>
        <taxon>Polyangia</taxon>
        <taxon>Polyangiales</taxon>
        <taxon>Polyangiaceae</taxon>
        <taxon>Polyangium</taxon>
    </lineage>
</organism>
<gene>
    <name evidence="9" type="ORF">E8A74_37860</name>
</gene>
<evidence type="ECO:0000313" key="9">
    <source>
        <dbReference type="EMBL" id="TKC99497.1"/>
    </source>
</evidence>
<feature type="region of interest" description="Disordered" evidence="6">
    <location>
        <begin position="389"/>
        <end position="418"/>
    </location>
</feature>
<evidence type="ECO:0000256" key="4">
    <source>
        <dbReference type="ARBA" id="ARBA00022840"/>
    </source>
</evidence>
<sequence>MNIGDRLGGKYRLLRQLGAGAMGVVWEALHEITQRRVAIKLLTRPSEDLRHRLLREARICGSITHRNVIEMYDTGETHEGEPYLVMQLLSGETLADLLRRKRRLEQPLAAQIGRDIARALAAAHAVHVIHRDLKPANVFLHQEPGGDGLVVKVLDFGVAKNLAVNESLVTAVGGAVGSPAYMSPEAIKGARDLDARTDVWSLGVVLFEMLTGTRPFPGGGQELLIRVVTGNIPRVSEILRHIQPGFDDVVAMCLERDRAKRIASAAVVERLLQAYVGPEEGSRVHVGLAERALSLPAPAAAPPEVPANLEATEPLARHAPAPIPPMLPWTASPAVDTTMPLAPSSAPKPPVGKAGTAILAPESGKRITGPRGTALMIDTRAVLAQQALRATAPPSPPPPPSVQHVERPVVRSSQAPASQTRKRLPLLGLAVSALVAFGIGVGVILGLAR</sequence>
<feature type="domain" description="Protein kinase" evidence="8">
    <location>
        <begin position="11"/>
        <end position="276"/>
    </location>
</feature>
<name>A0A4U1IZ36_9BACT</name>
<keyword evidence="10" id="KW-1185">Reference proteome</keyword>
<reference evidence="9 10" key="1">
    <citation type="submission" date="2019-04" db="EMBL/GenBank/DDBJ databases">
        <authorList>
            <person name="Li Y."/>
            <person name="Wang J."/>
        </authorList>
    </citation>
    <scope>NUCLEOTIDE SEQUENCE [LARGE SCALE GENOMIC DNA]</scope>
    <source>
        <strain evidence="9 10">DSM 14668</strain>
    </source>
</reference>
<evidence type="ECO:0000256" key="7">
    <source>
        <dbReference type="SAM" id="Phobius"/>
    </source>
</evidence>
<dbReference type="Gene3D" id="1.10.510.10">
    <property type="entry name" value="Transferase(Phosphotransferase) domain 1"/>
    <property type="match status" value="1"/>
</dbReference>
<dbReference type="SMART" id="SM00220">
    <property type="entry name" value="S_TKc"/>
    <property type="match status" value="1"/>
</dbReference>
<evidence type="ECO:0000256" key="3">
    <source>
        <dbReference type="ARBA" id="ARBA00022777"/>
    </source>
</evidence>
<proteinExistence type="predicted"/>
<dbReference type="InterPro" id="IPR008271">
    <property type="entry name" value="Ser/Thr_kinase_AS"/>
</dbReference>
<keyword evidence="2 5" id="KW-0547">Nucleotide-binding</keyword>
<comment type="caution">
    <text evidence="9">The sequence shown here is derived from an EMBL/GenBank/DDBJ whole genome shotgun (WGS) entry which is preliminary data.</text>
</comment>
<keyword evidence="4 5" id="KW-0067">ATP-binding</keyword>
<dbReference type="Proteomes" id="UP000309215">
    <property type="component" value="Unassembled WGS sequence"/>
</dbReference>
<keyword evidence="7" id="KW-0812">Transmembrane</keyword>
<dbReference type="OrthoDB" id="5515228at2"/>
<dbReference type="PROSITE" id="PS00107">
    <property type="entry name" value="PROTEIN_KINASE_ATP"/>
    <property type="match status" value="1"/>
</dbReference>
<feature type="binding site" evidence="5">
    <location>
        <position position="40"/>
    </location>
    <ligand>
        <name>ATP</name>
        <dbReference type="ChEBI" id="CHEBI:30616"/>
    </ligand>
</feature>
<dbReference type="RefSeq" id="WP_136933981.1">
    <property type="nucleotide sequence ID" value="NZ_SSMQ01000056.1"/>
</dbReference>
<dbReference type="PROSITE" id="PS00108">
    <property type="entry name" value="PROTEIN_KINASE_ST"/>
    <property type="match status" value="1"/>
</dbReference>
<dbReference type="SUPFAM" id="SSF56112">
    <property type="entry name" value="Protein kinase-like (PK-like)"/>
    <property type="match status" value="1"/>
</dbReference>
<dbReference type="GO" id="GO:0004674">
    <property type="term" value="F:protein serine/threonine kinase activity"/>
    <property type="evidence" value="ECO:0007669"/>
    <property type="project" value="UniProtKB-KW"/>
</dbReference>
<dbReference type="InterPro" id="IPR011009">
    <property type="entry name" value="Kinase-like_dom_sf"/>
</dbReference>
<feature type="transmembrane region" description="Helical" evidence="7">
    <location>
        <begin position="426"/>
        <end position="448"/>
    </location>
</feature>
<dbReference type="InterPro" id="IPR000719">
    <property type="entry name" value="Prot_kinase_dom"/>
</dbReference>
<dbReference type="PROSITE" id="PS50011">
    <property type="entry name" value="PROTEIN_KINASE_DOM"/>
    <property type="match status" value="1"/>
</dbReference>
<protein>
    <submittedName>
        <fullName evidence="9">Serine/threonine protein kinase</fullName>
    </submittedName>
</protein>
<dbReference type="GO" id="GO:0005524">
    <property type="term" value="F:ATP binding"/>
    <property type="evidence" value="ECO:0007669"/>
    <property type="project" value="UniProtKB-UniRule"/>
</dbReference>
<keyword evidence="9" id="KW-0723">Serine/threonine-protein kinase</keyword>